<dbReference type="Proteomes" id="UP000006727">
    <property type="component" value="Chromosome 24"/>
</dbReference>
<sequence>MATVSVGAYESNINQASLPEILADSLRCTLQHTSNPLPMAKGEITEVEPPSNVFSYSCKLGERATSDVIVRLRTVHGRDDWFYSHSEILCAKSKYFAVRLSDDWPTYHLLDSRNCVEVICIESDIDHHVNLLRMLYSNLEEPVGDMWHSVKNALGMLKVATKLGCDAIASKCALYLEAVPWEESEEEEILKALPAIMSSTHKLVAGLGAKVEPILARLQPVDTASIRNVFLSAVHMATLSESGSNNLEKLPSDLKVAAQEQVEYMLEEDDDAPLLIADDNLKAELKKHFLKLYGEFKDGLSALVTNSIPENLEVAEKAILEKISDLVWAWRMLPQVGLISDFVELWVEASSDVTLALNSDKLRDAFWNTKLHVVEITATVLKAVGYGNVILTANKRTQLVKVWLPFICETKPILDTLFAGEKIAMEMDMDLCQSIENALVSLVLSLPSVDQAEILADWLRWDHARFPDLSEAFEVWCFRTKAAKRRLSIETPKSANAISSGGQFPYGRNWGSTRSGSESYANCVLHESVEHKRLRPR</sequence>
<protein>
    <recommendedName>
        <fullName evidence="4">BTB domain-containing protein</fullName>
    </recommendedName>
</protein>
<dbReference type="CDD" id="cd18186">
    <property type="entry name" value="BTB_POZ_ZBTB_KLHL-like"/>
    <property type="match status" value="1"/>
</dbReference>
<dbReference type="InterPro" id="IPR038920">
    <property type="entry name" value="At3g05675-like"/>
</dbReference>
<dbReference type="InterPro" id="IPR011333">
    <property type="entry name" value="SKP1/BTB/POZ_sf"/>
</dbReference>
<dbReference type="InterPro" id="IPR058039">
    <property type="entry name" value="At3g05675-like_ankyrin"/>
</dbReference>
<feature type="domain" description="BTB" evidence="4">
    <location>
        <begin position="66"/>
        <end position="138"/>
    </location>
</feature>
<organism evidence="5">
    <name type="scientific">Physcomitrium patens</name>
    <name type="common">Spreading-leaved earth moss</name>
    <name type="synonym">Physcomitrella patens</name>
    <dbReference type="NCBI Taxonomy" id="3218"/>
    <lineage>
        <taxon>Eukaryota</taxon>
        <taxon>Viridiplantae</taxon>
        <taxon>Streptophyta</taxon>
        <taxon>Embryophyta</taxon>
        <taxon>Bryophyta</taxon>
        <taxon>Bryophytina</taxon>
        <taxon>Bryopsida</taxon>
        <taxon>Funariidae</taxon>
        <taxon>Funariales</taxon>
        <taxon>Funariaceae</taxon>
        <taxon>Physcomitrium</taxon>
    </lineage>
</organism>
<proteinExistence type="predicted"/>
<dbReference type="PaxDb" id="3218-PP1S323_62V6.3"/>
<dbReference type="EnsemblPlants" id="Pp3c24_16440V3.1">
    <property type="protein sequence ID" value="Pp3c24_16440V3.1"/>
    <property type="gene ID" value="Pp3c24_16440"/>
</dbReference>
<evidence type="ECO:0000313" key="6">
    <source>
        <dbReference type="EnsemblPlants" id="Pp3c24_16440V3.1"/>
    </source>
</evidence>
<dbReference type="STRING" id="3218.A0A2K1IH21"/>
<evidence type="ECO:0000256" key="1">
    <source>
        <dbReference type="ARBA" id="ARBA00002668"/>
    </source>
</evidence>
<dbReference type="Gene3D" id="3.30.710.10">
    <property type="entry name" value="Potassium Channel Kv1.1, Chain A"/>
    <property type="match status" value="1"/>
</dbReference>
<dbReference type="Pfam" id="PF25553">
    <property type="entry name" value="BTB-POZ_ANK-like"/>
    <property type="match status" value="1"/>
</dbReference>
<comment type="pathway">
    <text evidence="2">Protein modification; protein ubiquitination.</text>
</comment>
<evidence type="ECO:0000256" key="3">
    <source>
        <dbReference type="ARBA" id="ARBA00022786"/>
    </source>
</evidence>
<name>A0A2K1IH21_PHYPA</name>
<evidence type="ECO:0000313" key="5">
    <source>
        <dbReference type="EMBL" id="PNR28575.1"/>
    </source>
</evidence>
<dbReference type="EMBL" id="ABEU02000024">
    <property type="protein sequence ID" value="PNR28575.1"/>
    <property type="molecule type" value="Genomic_DNA"/>
</dbReference>
<keyword evidence="3" id="KW-0833">Ubl conjugation pathway</keyword>
<accession>A0A2K1IH21</accession>
<dbReference type="UniPathway" id="UPA00143"/>
<dbReference type="InterPro" id="IPR000210">
    <property type="entry name" value="BTB/POZ_dom"/>
</dbReference>
<dbReference type="OMA" id="WRIFTSA"/>
<dbReference type="RefSeq" id="XP_024363442.1">
    <property type="nucleotide sequence ID" value="XM_024507674.2"/>
</dbReference>
<reference evidence="5 7" key="2">
    <citation type="journal article" date="2018" name="Plant J.">
        <title>The Physcomitrella patens chromosome-scale assembly reveals moss genome structure and evolution.</title>
        <authorList>
            <person name="Lang D."/>
            <person name="Ullrich K.K."/>
            <person name="Murat F."/>
            <person name="Fuchs J."/>
            <person name="Jenkins J."/>
            <person name="Haas F.B."/>
            <person name="Piednoel M."/>
            <person name="Gundlach H."/>
            <person name="Van Bel M."/>
            <person name="Meyberg R."/>
            <person name="Vives C."/>
            <person name="Morata J."/>
            <person name="Symeonidi A."/>
            <person name="Hiss M."/>
            <person name="Muchero W."/>
            <person name="Kamisugi Y."/>
            <person name="Saleh O."/>
            <person name="Blanc G."/>
            <person name="Decker E.L."/>
            <person name="van Gessel N."/>
            <person name="Grimwood J."/>
            <person name="Hayes R.D."/>
            <person name="Graham S.W."/>
            <person name="Gunter L.E."/>
            <person name="McDaniel S.F."/>
            <person name="Hoernstein S.N.W."/>
            <person name="Larsson A."/>
            <person name="Li F.W."/>
            <person name="Perroud P.F."/>
            <person name="Phillips J."/>
            <person name="Ranjan P."/>
            <person name="Rokshar D.S."/>
            <person name="Rothfels C.J."/>
            <person name="Schneider L."/>
            <person name="Shu S."/>
            <person name="Stevenson D.W."/>
            <person name="Thummler F."/>
            <person name="Tillich M."/>
            <person name="Villarreal Aguilar J.C."/>
            <person name="Widiez T."/>
            <person name="Wong G.K."/>
            <person name="Wymore A."/>
            <person name="Zhang Y."/>
            <person name="Zimmer A.D."/>
            <person name="Quatrano R.S."/>
            <person name="Mayer K.F.X."/>
            <person name="Goodstein D."/>
            <person name="Casacuberta J.M."/>
            <person name="Vandepoele K."/>
            <person name="Reski R."/>
            <person name="Cuming A.C."/>
            <person name="Tuskan G.A."/>
            <person name="Maumus F."/>
            <person name="Salse J."/>
            <person name="Schmutz J."/>
            <person name="Rensing S.A."/>
        </authorList>
    </citation>
    <scope>NUCLEOTIDE SEQUENCE [LARGE SCALE GENOMIC DNA]</scope>
    <source>
        <strain evidence="6 7">cv. Gransden 2004</strain>
    </source>
</reference>
<evidence type="ECO:0000256" key="2">
    <source>
        <dbReference type="ARBA" id="ARBA00004906"/>
    </source>
</evidence>
<dbReference type="OrthoDB" id="1878759at2759"/>
<dbReference type="Gramene" id="Pp3c24_16440V3.1">
    <property type="protein sequence ID" value="Pp3c24_16440V3.1"/>
    <property type="gene ID" value="Pp3c24_16440"/>
</dbReference>
<reference evidence="6" key="3">
    <citation type="submission" date="2020-12" db="UniProtKB">
        <authorList>
            <consortium name="EnsemblPlants"/>
        </authorList>
    </citation>
    <scope>IDENTIFICATION</scope>
</reference>
<keyword evidence="7" id="KW-1185">Reference proteome</keyword>
<evidence type="ECO:0000313" key="7">
    <source>
        <dbReference type="Proteomes" id="UP000006727"/>
    </source>
</evidence>
<dbReference type="GO" id="GO:0016567">
    <property type="term" value="P:protein ubiquitination"/>
    <property type="evidence" value="ECO:0007669"/>
    <property type="project" value="UniProtKB-UniPathway"/>
</dbReference>
<gene>
    <name evidence="6" type="primary">LOC112276398</name>
    <name evidence="5" type="ORF">PHYPA_029167</name>
</gene>
<dbReference type="SUPFAM" id="SSF54695">
    <property type="entry name" value="POZ domain"/>
    <property type="match status" value="1"/>
</dbReference>
<dbReference type="GeneID" id="112276398"/>
<reference evidence="5 7" key="1">
    <citation type="journal article" date="2008" name="Science">
        <title>The Physcomitrella genome reveals evolutionary insights into the conquest of land by plants.</title>
        <authorList>
            <person name="Rensing S."/>
            <person name="Lang D."/>
            <person name="Zimmer A."/>
            <person name="Terry A."/>
            <person name="Salamov A."/>
            <person name="Shapiro H."/>
            <person name="Nishiyama T."/>
            <person name="Perroud P.-F."/>
            <person name="Lindquist E."/>
            <person name="Kamisugi Y."/>
            <person name="Tanahashi T."/>
            <person name="Sakakibara K."/>
            <person name="Fujita T."/>
            <person name="Oishi K."/>
            <person name="Shin-I T."/>
            <person name="Kuroki Y."/>
            <person name="Toyoda A."/>
            <person name="Suzuki Y."/>
            <person name="Hashimoto A."/>
            <person name="Yamaguchi K."/>
            <person name="Sugano A."/>
            <person name="Kohara Y."/>
            <person name="Fujiyama A."/>
            <person name="Anterola A."/>
            <person name="Aoki S."/>
            <person name="Ashton N."/>
            <person name="Barbazuk W.B."/>
            <person name="Barker E."/>
            <person name="Bennetzen J."/>
            <person name="Bezanilla M."/>
            <person name="Blankenship R."/>
            <person name="Cho S.H."/>
            <person name="Dutcher S."/>
            <person name="Estelle M."/>
            <person name="Fawcett J.A."/>
            <person name="Gundlach H."/>
            <person name="Hanada K."/>
            <person name="Heyl A."/>
            <person name="Hicks K.A."/>
            <person name="Hugh J."/>
            <person name="Lohr M."/>
            <person name="Mayer K."/>
            <person name="Melkozernov A."/>
            <person name="Murata T."/>
            <person name="Nelson D."/>
            <person name="Pils B."/>
            <person name="Prigge M."/>
            <person name="Reiss B."/>
            <person name="Renner T."/>
            <person name="Rombauts S."/>
            <person name="Rushton P."/>
            <person name="Sanderfoot A."/>
            <person name="Schween G."/>
            <person name="Shiu S.-H."/>
            <person name="Stueber K."/>
            <person name="Theodoulou F.L."/>
            <person name="Tu H."/>
            <person name="Van de Peer Y."/>
            <person name="Verrier P.J."/>
            <person name="Waters E."/>
            <person name="Wood A."/>
            <person name="Yang L."/>
            <person name="Cove D."/>
            <person name="Cuming A."/>
            <person name="Hasebe M."/>
            <person name="Lucas S."/>
            <person name="Mishler D.B."/>
            <person name="Reski R."/>
            <person name="Grigoriev I."/>
            <person name="Quatrano R.S."/>
            <person name="Boore J.L."/>
        </authorList>
    </citation>
    <scope>NUCLEOTIDE SEQUENCE [LARGE SCALE GENOMIC DNA]</scope>
    <source>
        <strain evidence="6 7">cv. Gransden 2004</strain>
    </source>
</reference>
<dbReference type="PANTHER" id="PTHR31060:SF30">
    <property type="entry name" value="OS07G0668800 PROTEIN"/>
    <property type="match status" value="1"/>
</dbReference>
<comment type="function">
    <text evidence="1">May act as a substrate-specific adapter of an E3 ubiquitin-protein ligase complex (CUL3-RBX1-BTB) which mediates the ubiquitination and subsequent proteasomal degradation of target proteins.</text>
</comment>
<dbReference type="AlphaFoldDB" id="A0A2K1IH21"/>
<evidence type="ECO:0000259" key="4">
    <source>
        <dbReference type="PROSITE" id="PS50097"/>
    </source>
</evidence>
<dbReference type="PROSITE" id="PS50097">
    <property type="entry name" value="BTB"/>
    <property type="match status" value="1"/>
</dbReference>
<dbReference type="Pfam" id="PF00651">
    <property type="entry name" value="BTB"/>
    <property type="match status" value="1"/>
</dbReference>
<dbReference type="PANTHER" id="PTHR31060">
    <property type="entry name" value="OSJNBA0011J08.25 PROTEIN-RELATED"/>
    <property type="match status" value="1"/>
</dbReference>